<gene>
    <name evidence="10" type="primary">malP_2</name>
    <name evidence="10" type="ORF">NCTC9183_06556</name>
</gene>
<dbReference type="GO" id="GO:0030170">
    <property type="term" value="F:pyridoxal phosphate binding"/>
    <property type="evidence" value="ECO:0007669"/>
    <property type="project" value="TreeGrafter"/>
</dbReference>
<dbReference type="Pfam" id="PF00343">
    <property type="entry name" value="Phosphorylase"/>
    <property type="match status" value="1"/>
</dbReference>
<keyword evidence="7 9" id="KW-0119">Carbohydrate metabolism</keyword>
<dbReference type="Gene3D" id="3.40.50.2000">
    <property type="entry name" value="Glycogen Phosphorylase B"/>
    <property type="match status" value="2"/>
</dbReference>
<comment type="catalytic activity">
    <reaction evidence="1 9">
        <text>[(1-&gt;4)-alpha-D-glucosyl](n) + phosphate = [(1-&gt;4)-alpha-D-glucosyl](n-1) + alpha-D-glucose 1-phosphate</text>
        <dbReference type="Rhea" id="RHEA:41732"/>
        <dbReference type="Rhea" id="RHEA-COMP:9584"/>
        <dbReference type="Rhea" id="RHEA-COMP:9586"/>
        <dbReference type="ChEBI" id="CHEBI:15444"/>
        <dbReference type="ChEBI" id="CHEBI:43474"/>
        <dbReference type="ChEBI" id="CHEBI:58601"/>
        <dbReference type="EC" id="2.4.1.1"/>
    </reaction>
</comment>
<comment type="function">
    <text evidence="8">Phosphorylase is an important allosteric enzyme in carbohydrate metabolism. Enzymes from different sources differ in their regulatory mechanisms and in their natural substrates. However, all known phosphorylases share catalytic and structural properties.</text>
</comment>
<evidence type="ECO:0000256" key="1">
    <source>
        <dbReference type="ARBA" id="ARBA00001275"/>
    </source>
</evidence>
<dbReference type="PANTHER" id="PTHR11468">
    <property type="entry name" value="GLYCOGEN PHOSPHORYLASE"/>
    <property type="match status" value="1"/>
</dbReference>
<evidence type="ECO:0000256" key="8">
    <source>
        <dbReference type="ARBA" id="ARBA00025174"/>
    </source>
</evidence>
<evidence type="ECO:0000256" key="3">
    <source>
        <dbReference type="ARBA" id="ARBA00006047"/>
    </source>
</evidence>
<comment type="cofactor">
    <cofactor evidence="2 9">
        <name>pyridoxal 5'-phosphate</name>
        <dbReference type="ChEBI" id="CHEBI:597326"/>
    </cofactor>
</comment>
<comment type="similarity">
    <text evidence="3 9">Belongs to the glycogen phosphorylase family.</text>
</comment>
<evidence type="ECO:0000256" key="6">
    <source>
        <dbReference type="ARBA" id="ARBA00022898"/>
    </source>
</evidence>
<name>A0A4P0YHQ3_KLEPN</name>
<dbReference type="Proteomes" id="UP000507695">
    <property type="component" value="Unassembled WGS sequence"/>
</dbReference>
<sequence length="209" mass="23686">MWAAVINNDPQIGDKLKVVFIPNYSVSLAQLIIPAADLSEQISLAGTEASGTSNMKFALNGALTIGTLDGANVEMQEHVGEENIFIFGNTAEEVEELRRSGYKPREYYEQDEELHQALTQIGTGVFSPAEPGRYRDLLDSLINFGDHYQVLADYRSYVDCQDRVDELYQNPEEWAYKAMLNIANMGYFSSDRTIQEYAKYIWHIDPVRL</sequence>
<evidence type="ECO:0000256" key="7">
    <source>
        <dbReference type="ARBA" id="ARBA00023277"/>
    </source>
</evidence>
<comment type="function">
    <text evidence="9">Allosteric enzyme that catalyzes the rate-limiting step in glycogen catabolism, the phosphorolytic cleavage of glycogen to produce glucose-1-phosphate, and plays a central role in maintaining cellular and organismal glucose homeostasis.</text>
</comment>
<organism evidence="10">
    <name type="scientific">Klebsiella pneumoniae</name>
    <dbReference type="NCBI Taxonomy" id="573"/>
    <lineage>
        <taxon>Bacteria</taxon>
        <taxon>Pseudomonadati</taxon>
        <taxon>Pseudomonadota</taxon>
        <taxon>Gammaproteobacteria</taxon>
        <taxon>Enterobacterales</taxon>
        <taxon>Enterobacteriaceae</taxon>
        <taxon>Klebsiella/Raoultella group</taxon>
        <taxon>Klebsiella</taxon>
        <taxon>Klebsiella pneumoniae complex</taxon>
    </lineage>
</organism>
<accession>A0A4P0YHQ3</accession>
<keyword evidence="6 9" id="KW-0663">Pyridoxal phosphate</keyword>
<dbReference type="EC" id="2.4.1.1" evidence="9"/>
<proteinExistence type="inferred from homology"/>
<dbReference type="EMBL" id="CABDVL010000003">
    <property type="protein sequence ID" value="VTM59921.1"/>
    <property type="molecule type" value="Genomic_DNA"/>
</dbReference>
<dbReference type="GO" id="GO:0008184">
    <property type="term" value="F:glycogen phosphorylase activity"/>
    <property type="evidence" value="ECO:0007669"/>
    <property type="project" value="InterPro"/>
</dbReference>
<evidence type="ECO:0000256" key="9">
    <source>
        <dbReference type="RuleBase" id="RU000587"/>
    </source>
</evidence>
<dbReference type="GO" id="GO:0005737">
    <property type="term" value="C:cytoplasm"/>
    <property type="evidence" value="ECO:0007669"/>
    <property type="project" value="TreeGrafter"/>
</dbReference>
<evidence type="ECO:0000313" key="10">
    <source>
        <dbReference type="EMBL" id="VTM59921.1"/>
    </source>
</evidence>
<evidence type="ECO:0000256" key="4">
    <source>
        <dbReference type="ARBA" id="ARBA00022676"/>
    </source>
</evidence>
<dbReference type="SUPFAM" id="SSF53756">
    <property type="entry name" value="UDP-Glycosyltransferase/glycogen phosphorylase"/>
    <property type="match status" value="1"/>
</dbReference>
<dbReference type="GO" id="GO:0005980">
    <property type="term" value="P:glycogen catabolic process"/>
    <property type="evidence" value="ECO:0007669"/>
    <property type="project" value="TreeGrafter"/>
</dbReference>
<dbReference type="PANTHER" id="PTHR11468:SF3">
    <property type="entry name" value="GLYCOGEN PHOSPHORYLASE, LIVER FORM"/>
    <property type="match status" value="1"/>
</dbReference>
<evidence type="ECO:0000256" key="2">
    <source>
        <dbReference type="ARBA" id="ARBA00001933"/>
    </source>
</evidence>
<dbReference type="InterPro" id="IPR035090">
    <property type="entry name" value="Pyridoxal_P_attach_site"/>
</dbReference>
<dbReference type="AlphaFoldDB" id="A0A4P0YHQ3"/>
<keyword evidence="5 9" id="KW-0808">Transferase</keyword>
<protein>
    <recommendedName>
        <fullName evidence="9">Alpha-1,4 glucan phosphorylase</fullName>
        <ecNumber evidence="9">2.4.1.1</ecNumber>
    </recommendedName>
</protein>
<dbReference type="PROSITE" id="PS00102">
    <property type="entry name" value="PHOSPHORYLASE"/>
    <property type="match status" value="1"/>
</dbReference>
<reference evidence="10" key="1">
    <citation type="submission" date="2019-04" db="EMBL/GenBank/DDBJ databases">
        <authorList>
            <consortium name="Pathogen Informatics"/>
        </authorList>
    </citation>
    <scope>NUCLEOTIDE SEQUENCE</scope>
    <source>
        <strain evidence="10">NCTC9183</strain>
    </source>
</reference>
<dbReference type="InterPro" id="IPR000811">
    <property type="entry name" value="Glyco_trans_35"/>
</dbReference>
<evidence type="ECO:0000256" key="5">
    <source>
        <dbReference type="ARBA" id="ARBA00022679"/>
    </source>
</evidence>
<keyword evidence="4 9" id="KW-0328">Glycosyltransferase</keyword>